<dbReference type="GO" id="GO:1904047">
    <property type="term" value="F:S-adenosyl-L-methionine binding"/>
    <property type="evidence" value="ECO:0007669"/>
    <property type="project" value="InterPro"/>
</dbReference>
<feature type="domain" description="Radical SAM core" evidence="1">
    <location>
        <begin position="73"/>
        <end position="298"/>
    </location>
</feature>
<gene>
    <name evidence="2" type="ORF">CP373A1_16310</name>
</gene>
<dbReference type="Gene3D" id="3.80.30.30">
    <property type="match status" value="1"/>
</dbReference>
<dbReference type="SFLD" id="SFLDG01079">
    <property type="entry name" value="spore_photoproduct_lyase_like"/>
    <property type="match status" value="1"/>
</dbReference>
<evidence type="ECO:0000259" key="1">
    <source>
        <dbReference type="PROSITE" id="PS51918"/>
    </source>
</evidence>
<dbReference type="CDD" id="cd01335">
    <property type="entry name" value="Radical_SAM"/>
    <property type="match status" value="1"/>
</dbReference>
<dbReference type="SFLD" id="SFLDS00029">
    <property type="entry name" value="Radical_SAM"/>
    <property type="match status" value="1"/>
</dbReference>
<dbReference type="RefSeq" id="WP_055254191.1">
    <property type="nucleotide sequence ID" value="NZ_CYZW01000005.1"/>
</dbReference>
<dbReference type="InterPro" id="IPR058240">
    <property type="entry name" value="rSAM_sf"/>
</dbReference>
<dbReference type="Proteomes" id="UP000092714">
    <property type="component" value="Unassembled WGS sequence"/>
</dbReference>
<dbReference type="PANTHER" id="PTHR37822:SF2">
    <property type="entry name" value="SPORE PHOTOPRODUCT LYASE"/>
    <property type="match status" value="1"/>
</dbReference>
<dbReference type="PROSITE" id="PS51918">
    <property type="entry name" value="RADICAL_SAM"/>
    <property type="match status" value="1"/>
</dbReference>
<evidence type="ECO:0000313" key="2">
    <source>
        <dbReference type="EMBL" id="OBY09312.1"/>
    </source>
</evidence>
<organism evidence="2 3">
    <name type="scientific">Clostridium paraputrificum</name>
    <dbReference type="NCBI Taxonomy" id="29363"/>
    <lineage>
        <taxon>Bacteria</taxon>
        <taxon>Bacillati</taxon>
        <taxon>Bacillota</taxon>
        <taxon>Clostridia</taxon>
        <taxon>Eubacteriales</taxon>
        <taxon>Clostridiaceae</taxon>
        <taxon>Clostridium</taxon>
    </lineage>
</organism>
<dbReference type="InterPro" id="IPR034559">
    <property type="entry name" value="SPL_Clostridia"/>
</dbReference>
<dbReference type="SFLD" id="SFLDF00412">
    <property type="entry name" value="spore_photoproduct_lyase_2"/>
    <property type="match status" value="1"/>
</dbReference>
<dbReference type="InterPro" id="IPR049539">
    <property type="entry name" value="SPL"/>
</dbReference>
<keyword evidence="3" id="KW-1185">Reference proteome</keyword>
<dbReference type="InterPro" id="IPR007197">
    <property type="entry name" value="rSAM"/>
</dbReference>
<dbReference type="GO" id="GO:0042601">
    <property type="term" value="C:endospore-forming forespore"/>
    <property type="evidence" value="ECO:0007669"/>
    <property type="project" value="TreeGrafter"/>
</dbReference>
<sequence length="335" mass="38994">MFIPNKAVIEEKALEYEKGREILEKFKKFNISTTIVKSNRYPSTRNTTPAEKFMDSKRTLIVGVRKKIPFQSCKPSAHYQLPLISGCSGMCEYCYLNTQLGKRPYTKINVNIEEILNQAMEYVEERKPDITIFEGAATSDPIPVEYYSGALAKAIEVFGENELTRFRFVSKFSDVDSLLKLKHNGHTTIRFSINTQKIIREFEHGTDNIDRRLEAAKKVKEAGYNLGFIIAPVFIYPNWKEEYLDLLDKIKKDITTDDIMFEVISHRFTGRAKERILEVYPNSKLPMNEEERKYKYGQFGYGKFVYPKEELNEMKEFFKSSLEERFGGSSINYII</sequence>
<evidence type="ECO:0000313" key="3">
    <source>
        <dbReference type="Proteomes" id="UP000092714"/>
    </source>
</evidence>
<dbReference type="GO" id="GO:0051539">
    <property type="term" value="F:4 iron, 4 sulfur cluster binding"/>
    <property type="evidence" value="ECO:0007669"/>
    <property type="project" value="TreeGrafter"/>
</dbReference>
<accession>A0A174E2G8</accession>
<dbReference type="GO" id="GO:0003913">
    <property type="term" value="F:DNA photolyase activity"/>
    <property type="evidence" value="ECO:0007669"/>
    <property type="project" value="InterPro"/>
</dbReference>
<dbReference type="NCBIfam" id="TIGR04070">
    <property type="entry name" value="photo_TT_lyase"/>
    <property type="match status" value="1"/>
</dbReference>
<reference evidence="2 3" key="1">
    <citation type="submission" date="2016-06" db="EMBL/GenBank/DDBJ databases">
        <authorList>
            <person name="Kjaerup R.B."/>
            <person name="Dalgaard T.S."/>
            <person name="Juul-Madsen H.R."/>
        </authorList>
    </citation>
    <scope>NUCLEOTIDE SEQUENCE [LARGE SCALE GENOMIC DNA]</scope>
    <source>
        <strain evidence="2 3">373-A1</strain>
    </source>
</reference>
<dbReference type="AlphaFoldDB" id="A0A174E2G8"/>
<keyword evidence="2" id="KW-0456">Lyase</keyword>
<proteinExistence type="predicted"/>
<dbReference type="InterPro" id="IPR023897">
    <property type="entry name" value="SPL_firmicutes"/>
</dbReference>
<comment type="caution">
    <text evidence="2">The sequence shown here is derived from an EMBL/GenBank/DDBJ whole genome shotgun (WGS) entry which is preliminary data.</text>
</comment>
<dbReference type="PANTHER" id="PTHR37822">
    <property type="entry name" value="SPORE PHOTOPRODUCT LYASE-RELATED"/>
    <property type="match status" value="1"/>
</dbReference>
<dbReference type="Gene3D" id="3.40.50.12110">
    <property type="match status" value="1"/>
</dbReference>
<dbReference type="Pfam" id="PF20903">
    <property type="entry name" value="SPL"/>
    <property type="match status" value="1"/>
</dbReference>
<name>A0A174E2G8_9CLOT</name>
<dbReference type="eggNOG" id="COG1533">
    <property type="taxonomic scope" value="Bacteria"/>
</dbReference>
<protein>
    <submittedName>
        <fullName evidence="2">Spore photoproduct lyase</fullName>
    </submittedName>
</protein>
<dbReference type="OrthoDB" id="9787095at2"/>
<dbReference type="EMBL" id="MAPZ01000035">
    <property type="protein sequence ID" value="OBY09312.1"/>
    <property type="molecule type" value="Genomic_DNA"/>
</dbReference>
<dbReference type="SUPFAM" id="SSF102114">
    <property type="entry name" value="Radical SAM enzymes"/>
    <property type="match status" value="1"/>
</dbReference>